<dbReference type="eggNOG" id="KOG4389">
    <property type="taxonomic scope" value="Eukaryota"/>
</dbReference>
<dbReference type="EMBL" id="AM920431">
    <property type="protein sequence ID" value="CAP92977.1"/>
    <property type="molecule type" value="Genomic_DNA"/>
</dbReference>
<dbReference type="InterPro" id="IPR002018">
    <property type="entry name" value="CarbesteraseB"/>
</dbReference>
<keyword evidence="2 3" id="KW-0378">Hydrolase</keyword>
<dbReference type="ESTHER" id="pench-b6h7m0">
    <property type="family name" value="Fungal_carboxylesterase_lipase"/>
</dbReference>
<dbReference type="GO" id="GO:0016787">
    <property type="term" value="F:hydrolase activity"/>
    <property type="evidence" value="ECO:0007669"/>
    <property type="project" value="UniProtKB-KW"/>
</dbReference>
<evidence type="ECO:0000313" key="5">
    <source>
        <dbReference type="EMBL" id="CAP92977.1"/>
    </source>
</evidence>
<keyword evidence="6" id="KW-1185">Reference proteome</keyword>
<dbReference type="Pfam" id="PF00135">
    <property type="entry name" value="COesterase"/>
    <property type="match status" value="2"/>
</dbReference>
<proteinExistence type="inferred from homology"/>
<reference evidence="5 6" key="1">
    <citation type="journal article" date="2008" name="Nat. Biotechnol.">
        <title>Genome sequencing and analysis of the filamentous fungus Penicillium chrysogenum.</title>
        <authorList>
            <person name="van den Berg M.A."/>
            <person name="Albang R."/>
            <person name="Albermann K."/>
            <person name="Badger J.H."/>
            <person name="Daran J.-M."/>
            <person name="Driessen A.J.M."/>
            <person name="Garcia-Estrada C."/>
            <person name="Fedorova N.D."/>
            <person name="Harris D.M."/>
            <person name="Heijne W.H.M."/>
            <person name="Joardar V.S."/>
            <person name="Kiel J.A.K.W."/>
            <person name="Kovalchuk A."/>
            <person name="Martin J.F."/>
            <person name="Nierman W.C."/>
            <person name="Nijland J.G."/>
            <person name="Pronk J.T."/>
            <person name="Roubos J.A."/>
            <person name="van der Klei I.J."/>
            <person name="van Peij N.N.M.E."/>
            <person name="Veenhuis M."/>
            <person name="von Doehren H."/>
            <person name="Wagner C."/>
            <person name="Wortman J.R."/>
            <person name="Bovenberg R.A.L."/>
        </authorList>
    </citation>
    <scope>NUCLEOTIDE SEQUENCE [LARGE SCALE GENOMIC DNA]</scope>
    <source>
        <strain evidence="6">ATCC 28089 / DSM 1075 / NRRL 1951 / Wisconsin 54-1255</strain>
    </source>
</reference>
<feature type="domain" description="Carboxylesterase type B" evidence="4">
    <location>
        <begin position="222"/>
        <end position="510"/>
    </location>
</feature>
<dbReference type="SUPFAM" id="SSF53474">
    <property type="entry name" value="alpha/beta-Hydrolases"/>
    <property type="match status" value="1"/>
</dbReference>
<gene>
    <name evidence="5" type="ORF">Pc16g03070</name>
    <name evidence="5" type="ORF">PCH_Pc16g03070</name>
</gene>
<dbReference type="VEuPathDB" id="FungiDB:PCH_Pc16g03070"/>
<dbReference type="PROSITE" id="PS00122">
    <property type="entry name" value="CARBOXYLESTERASE_B_1"/>
    <property type="match status" value="1"/>
</dbReference>
<dbReference type="InterPro" id="IPR029058">
    <property type="entry name" value="AB_hydrolase_fold"/>
</dbReference>
<dbReference type="Proteomes" id="UP000000724">
    <property type="component" value="Contig Pc00c16"/>
</dbReference>
<dbReference type="GO" id="GO:0072330">
    <property type="term" value="P:monocarboxylic acid biosynthetic process"/>
    <property type="evidence" value="ECO:0007669"/>
    <property type="project" value="UniProtKB-ARBA"/>
</dbReference>
<evidence type="ECO:0000256" key="1">
    <source>
        <dbReference type="ARBA" id="ARBA00005964"/>
    </source>
</evidence>
<protein>
    <recommendedName>
        <fullName evidence="3">Carboxylic ester hydrolase</fullName>
        <ecNumber evidence="3">3.1.1.-</ecNumber>
    </recommendedName>
</protein>
<name>B6H7M0_PENRW</name>
<sequence length="574" mass="63730">MDDRELVSILHPGLGAVFKGVKTAEFLDQKSSSVAQFRGIKFARIPTRFRRAILHENFPPIVDATNHGPICPQSIGQRKFEDLLNGASPESLAVAGQLESPVMDEFECLNLVITAPVLKSTESVAEELFPVMIYIHGGGNFVGANSFWFNDGRHLVKKGMESNLPTVIVALNYRLSALGWLSSQTLREYNAAFGDVGVGNYDDANKSTQAAMMFADKIHKHLGIEWVYRNISGFGGDPNNITIFGESAGGFAVDNQIHSQLPCRFSQAILQSGVMSSHMSSPLPLSDQDTLFDLVKARAHVNTVEELRDIPVDVLLQAFAKASSETGFSAVPTIDDEMFTQSWAEHYSFANEDFRVIIGHTTYERSLFEILAHLHSEAKDNDQSFERICSSFLAHIEGMEATELCEAYGYQDDIQPARLKQCLMKILEDIVFVTPINEATTRYIQKGLAVYRYIFDEPNPFKGAFSGKSNHALDLPYLFGSASIFAGVENKDWEQDIQDSLQTKWLLFAHGIPPWPSVSDGKFLVFGPHGTVNEHSSTELISKSLSISDDIFGSLELGYRAELSMLVWKHARLL</sequence>
<evidence type="ECO:0000256" key="2">
    <source>
        <dbReference type="ARBA" id="ARBA00022801"/>
    </source>
</evidence>
<feature type="domain" description="Carboxylesterase type B" evidence="4">
    <location>
        <begin position="30"/>
        <end position="185"/>
    </location>
</feature>
<accession>B6H7M0</accession>
<dbReference type="OMA" id="IEWVYRN"/>
<dbReference type="PANTHER" id="PTHR11559">
    <property type="entry name" value="CARBOXYLESTERASE"/>
    <property type="match status" value="1"/>
</dbReference>
<evidence type="ECO:0000313" key="6">
    <source>
        <dbReference type="Proteomes" id="UP000000724"/>
    </source>
</evidence>
<dbReference type="AlphaFoldDB" id="B6H7M0"/>
<organism evidence="5 6">
    <name type="scientific">Penicillium rubens (strain ATCC 28089 / DSM 1075 / NRRL 1951 / Wisconsin 54-1255)</name>
    <name type="common">Penicillium chrysogenum</name>
    <dbReference type="NCBI Taxonomy" id="500485"/>
    <lineage>
        <taxon>Eukaryota</taxon>
        <taxon>Fungi</taxon>
        <taxon>Dikarya</taxon>
        <taxon>Ascomycota</taxon>
        <taxon>Pezizomycotina</taxon>
        <taxon>Eurotiomycetes</taxon>
        <taxon>Eurotiomycetidae</taxon>
        <taxon>Eurotiales</taxon>
        <taxon>Aspergillaceae</taxon>
        <taxon>Penicillium</taxon>
        <taxon>Penicillium chrysogenum species complex</taxon>
    </lineage>
</organism>
<dbReference type="Gene3D" id="3.40.50.1820">
    <property type="entry name" value="alpha/beta hydrolase"/>
    <property type="match status" value="1"/>
</dbReference>
<dbReference type="EC" id="3.1.1.-" evidence="3"/>
<dbReference type="HOGENOM" id="CLU_006586_14_2_1"/>
<evidence type="ECO:0000259" key="4">
    <source>
        <dbReference type="Pfam" id="PF00135"/>
    </source>
</evidence>
<dbReference type="OrthoDB" id="4338214at2759"/>
<comment type="similarity">
    <text evidence="1 3">Belongs to the type-B carboxylesterase/lipase family.</text>
</comment>
<dbReference type="InterPro" id="IPR050309">
    <property type="entry name" value="Type-B_Carboxylest/Lipase"/>
</dbReference>
<dbReference type="BioCyc" id="PCHR:PC16G03070-MONOMER"/>
<dbReference type="InterPro" id="IPR019826">
    <property type="entry name" value="Carboxylesterase_B_AS"/>
</dbReference>
<dbReference type="GO" id="GO:0017000">
    <property type="term" value="P:antibiotic biosynthetic process"/>
    <property type="evidence" value="ECO:0007669"/>
    <property type="project" value="UniProtKB-ARBA"/>
</dbReference>
<evidence type="ECO:0000256" key="3">
    <source>
        <dbReference type="RuleBase" id="RU361235"/>
    </source>
</evidence>